<reference evidence="2 3" key="1">
    <citation type="journal article" date="2014" name="PLoS Genet.">
        <title>Phylogenetically driven sequencing of extremely halophilic archaea reveals strategies for static and dynamic osmo-response.</title>
        <authorList>
            <person name="Becker E.A."/>
            <person name="Seitzer P.M."/>
            <person name="Tritt A."/>
            <person name="Larsen D."/>
            <person name="Krusor M."/>
            <person name="Yao A.I."/>
            <person name="Wu D."/>
            <person name="Madern D."/>
            <person name="Eisen J.A."/>
            <person name="Darling A.E."/>
            <person name="Facciotti M.T."/>
        </authorList>
    </citation>
    <scope>NUCLEOTIDE SEQUENCE [LARGE SCALE GENOMIC DNA]</scope>
    <source>
        <strain evidence="2 3">JCM 14089</strain>
    </source>
</reference>
<gene>
    <name evidence="2" type="ORF">C495_16885</name>
</gene>
<dbReference type="AlphaFoldDB" id="L9VVB5"/>
<feature type="domain" description="Transposase putative helix-turn-helix" evidence="1">
    <location>
        <begin position="2"/>
        <end position="32"/>
    </location>
</feature>
<protein>
    <submittedName>
        <fullName evidence="2">IS1341-type transposase</fullName>
    </submittedName>
</protein>
<dbReference type="Pfam" id="PF12323">
    <property type="entry name" value="HTH_OrfB_IS605"/>
    <property type="match status" value="1"/>
</dbReference>
<dbReference type="EMBL" id="AOHX01000058">
    <property type="protein sequence ID" value="ELY40932.1"/>
    <property type="molecule type" value="Genomic_DNA"/>
</dbReference>
<evidence type="ECO:0000313" key="2">
    <source>
        <dbReference type="EMBL" id="ELY40932.1"/>
    </source>
</evidence>
<comment type="caution">
    <text evidence="2">The sequence shown here is derived from an EMBL/GenBank/DDBJ whole genome shotgun (WGS) entry which is preliminary data.</text>
</comment>
<proteinExistence type="predicted"/>
<sequence>MEYSHRYHAYPTQEVAEWLEHQLDVHRQLYNHVRWDYENSPEDDKPSEYDQNNKLPEWKRKWPVFGELHSKAAQAIVAG</sequence>
<accession>L9VVB5</accession>
<dbReference type="PATRIC" id="fig|1230460.4.peg.3419"/>
<dbReference type="InterPro" id="IPR021027">
    <property type="entry name" value="Transposase_put_HTH"/>
</dbReference>
<keyword evidence="3" id="KW-1185">Reference proteome</keyword>
<dbReference type="STRING" id="1230460.C495_16885"/>
<name>L9VVB5_9EURY</name>
<organism evidence="2 3">
    <name type="scientific">Natronorubrum sulfidifaciens JCM 14089</name>
    <dbReference type="NCBI Taxonomy" id="1230460"/>
    <lineage>
        <taxon>Archaea</taxon>
        <taxon>Methanobacteriati</taxon>
        <taxon>Methanobacteriota</taxon>
        <taxon>Stenosarchaea group</taxon>
        <taxon>Halobacteria</taxon>
        <taxon>Halobacteriales</taxon>
        <taxon>Natrialbaceae</taxon>
        <taxon>Natronorubrum</taxon>
    </lineage>
</organism>
<evidence type="ECO:0000313" key="3">
    <source>
        <dbReference type="Proteomes" id="UP000011661"/>
    </source>
</evidence>
<dbReference type="Proteomes" id="UP000011661">
    <property type="component" value="Unassembled WGS sequence"/>
</dbReference>
<dbReference type="eggNOG" id="arCOG00684">
    <property type="taxonomic scope" value="Archaea"/>
</dbReference>
<evidence type="ECO:0000259" key="1">
    <source>
        <dbReference type="Pfam" id="PF12323"/>
    </source>
</evidence>